<reference evidence="1 2" key="1">
    <citation type="submission" date="2020-08" db="EMBL/GenBank/DDBJ databases">
        <title>Genome public.</title>
        <authorList>
            <person name="Liu C."/>
            <person name="Sun Q."/>
        </authorList>
    </citation>
    <scope>NUCLEOTIDE SEQUENCE [LARGE SCALE GENOMIC DNA]</scope>
    <source>
        <strain evidence="1 2">NSJ-79</strain>
    </source>
</reference>
<evidence type="ECO:0000313" key="2">
    <source>
        <dbReference type="Proteomes" id="UP000651475"/>
    </source>
</evidence>
<dbReference type="PIRSF" id="PIRSF039032">
    <property type="entry name" value="HigB-2"/>
    <property type="match status" value="1"/>
</dbReference>
<protein>
    <submittedName>
        <fullName evidence="1">Type II toxin-antitoxin system RelE/ParE family toxin</fullName>
    </submittedName>
</protein>
<evidence type="ECO:0000313" key="1">
    <source>
        <dbReference type="EMBL" id="MBC5634101.1"/>
    </source>
</evidence>
<dbReference type="Pfam" id="PF06296">
    <property type="entry name" value="RelE"/>
    <property type="match status" value="1"/>
</dbReference>
<comment type="caution">
    <text evidence="1">The sequence shown here is derived from an EMBL/GenBank/DDBJ whole genome shotgun (WGS) entry which is preliminary data.</text>
</comment>
<name>A0ABR7DRT5_9BACT</name>
<organism evidence="1 2">
    <name type="scientific">Parabacteroides hominis</name>
    <dbReference type="NCBI Taxonomy" id="2763057"/>
    <lineage>
        <taxon>Bacteria</taxon>
        <taxon>Pseudomonadati</taxon>
        <taxon>Bacteroidota</taxon>
        <taxon>Bacteroidia</taxon>
        <taxon>Bacteroidales</taxon>
        <taxon>Tannerellaceae</taxon>
        <taxon>Parabacteroides</taxon>
    </lineage>
</organism>
<gene>
    <name evidence="1" type="ORF">H8S65_15230</name>
</gene>
<proteinExistence type="predicted"/>
<keyword evidence="2" id="KW-1185">Reference proteome</keyword>
<sequence>MNYKIKYISVFAKELKRLGKKYRSMSQDYARLIEELHANPQAGVSLGGGVRKVRMAIASKNKGKSHGARVITFTYSVDEETGTIVLLYMYDKEERENISAAEITRLLEQVKTENGL</sequence>
<dbReference type="EMBL" id="JACOOJ010000031">
    <property type="protein sequence ID" value="MBC5634101.1"/>
    <property type="molecule type" value="Genomic_DNA"/>
</dbReference>
<accession>A0ABR7DRT5</accession>
<dbReference type="InterPro" id="IPR009387">
    <property type="entry name" value="HigB-2"/>
</dbReference>
<dbReference type="Proteomes" id="UP000651475">
    <property type="component" value="Unassembled WGS sequence"/>
</dbReference>
<dbReference type="RefSeq" id="WP_186930754.1">
    <property type="nucleotide sequence ID" value="NZ_JACOOJ010000031.1"/>
</dbReference>